<comment type="function">
    <text evidence="4">Required for the assembly of mitochondrial cytochrome c oxidase.</text>
</comment>
<keyword evidence="2" id="KW-0963">Cytoplasm</keyword>
<evidence type="ECO:0000256" key="6">
    <source>
        <dbReference type="SAM" id="MobiDB-lite"/>
    </source>
</evidence>
<evidence type="ECO:0000313" key="7">
    <source>
        <dbReference type="EMBL" id="KAL0630775.1"/>
    </source>
</evidence>
<feature type="region of interest" description="Disordered" evidence="6">
    <location>
        <begin position="76"/>
        <end position="117"/>
    </location>
</feature>
<accession>A0ABR3G4R2</accession>
<dbReference type="InterPro" id="IPR051383">
    <property type="entry name" value="COX19"/>
</dbReference>
<feature type="region of interest" description="Disordered" evidence="6">
    <location>
        <begin position="1"/>
        <end position="25"/>
    </location>
</feature>
<evidence type="ECO:0000256" key="3">
    <source>
        <dbReference type="ARBA" id="ARBA00023157"/>
    </source>
</evidence>
<comment type="subcellular location">
    <subcellularLocation>
        <location evidence="1">Cytoplasm</location>
    </subcellularLocation>
</comment>
<organism evidence="7 8">
    <name type="scientific">Discina gigas</name>
    <dbReference type="NCBI Taxonomy" id="1032678"/>
    <lineage>
        <taxon>Eukaryota</taxon>
        <taxon>Fungi</taxon>
        <taxon>Dikarya</taxon>
        <taxon>Ascomycota</taxon>
        <taxon>Pezizomycotina</taxon>
        <taxon>Pezizomycetes</taxon>
        <taxon>Pezizales</taxon>
        <taxon>Discinaceae</taxon>
        <taxon>Discina</taxon>
    </lineage>
</organism>
<sequence length="117" mass="13313">MSGFGRPPSKILFSPTPPERGSFPLDHDGECTSVMKDYLLCLKRARGTNEMECRLVAKAYLKCRMDHDLMAPDEFKNLGFQDGTKEKNNDTKPGSRLEELKKENAELLKKHAVEKKQ</sequence>
<dbReference type="PROSITE" id="PS51808">
    <property type="entry name" value="CHCH"/>
    <property type="match status" value="1"/>
</dbReference>
<dbReference type="PANTHER" id="PTHR21107:SF2">
    <property type="entry name" value="CYTOCHROME C OXIDASE ASSEMBLY PROTEIN COX19"/>
    <property type="match status" value="1"/>
</dbReference>
<evidence type="ECO:0000256" key="2">
    <source>
        <dbReference type="ARBA" id="ARBA00022490"/>
    </source>
</evidence>
<dbReference type="EMBL" id="JBBBZM010000386">
    <property type="protein sequence ID" value="KAL0630775.1"/>
    <property type="molecule type" value="Genomic_DNA"/>
</dbReference>
<evidence type="ECO:0000256" key="5">
    <source>
        <dbReference type="ARBA" id="ARBA00038223"/>
    </source>
</evidence>
<feature type="compositionally biased region" description="Basic and acidic residues" evidence="6">
    <location>
        <begin position="83"/>
        <end position="117"/>
    </location>
</feature>
<proteinExistence type="inferred from homology"/>
<evidence type="ECO:0000313" key="8">
    <source>
        <dbReference type="Proteomes" id="UP001447188"/>
    </source>
</evidence>
<gene>
    <name evidence="7" type="primary">COX19</name>
    <name evidence="7" type="ORF">Q9L58_010372</name>
</gene>
<evidence type="ECO:0000256" key="4">
    <source>
        <dbReference type="ARBA" id="ARBA00037279"/>
    </source>
</evidence>
<evidence type="ECO:0000256" key="1">
    <source>
        <dbReference type="ARBA" id="ARBA00004496"/>
    </source>
</evidence>
<name>A0ABR3G4R2_9PEZI</name>
<dbReference type="PANTHER" id="PTHR21107">
    <property type="entry name" value="CYTOCHROME C OXIDASE ASSEMBLY PROTEIN COX19"/>
    <property type="match status" value="1"/>
</dbReference>
<comment type="similarity">
    <text evidence="5">Belongs to the COX19 family.</text>
</comment>
<comment type="caution">
    <text evidence="7">The sequence shown here is derived from an EMBL/GenBank/DDBJ whole genome shotgun (WGS) entry which is preliminary data.</text>
</comment>
<keyword evidence="3" id="KW-1015">Disulfide bond</keyword>
<dbReference type="Proteomes" id="UP001447188">
    <property type="component" value="Unassembled WGS sequence"/>
</dbReference>
<reference evidence="7 8" key="1">
    <citation type="submission" date="2024-02" db="EMBL/GenBank/DDBJ databases">
        <title>Discinaceae phylogenomics.</title>
        <authorList>
            <person name="Dirks A.C."/>
            <person name="James T.Y."/>
        </authorList>
    </citation>
    <scope>NUCLEOTIDE SEQUENCE [LARGE SCALE GENOMIC DNA]</scope>
    <source>
        <strain evidence="7 8">ACD0624</strain>
    </source>
</reference>
<protein>
    <submittedName>
        <fullName evidence="7">Cytochrome c oxidase assembly protein cox19</fullName>
    </submittedName>
</protein>
<keyword evidence="8" id="KW-1185">Reference proteome</keyword>